<sequence>MDRQPWNPEILSNLGPSPTTSLGGRSVRSYFSSHSALLQTESNYRGTCSTRGAKSGGKPSVGRMILDLVYFFQTVPSLELSEKKVKEMARSTFTKMFEHLVSRVIDERYTMGPLETDVPRMLKLLGYPLLPKKSTLQTLGAPNSLPLIVQMLYWLMSLIKFQGDFCSSDTFQFIEKTCNLDSEAALFSQWLAGANVLDTPVDSAEMTELREQLKKAENNIETLQKKQMVIREQMKPLLNMEKELQEKLNEKMQLEKVVENCLIHQESCKKEIEDRKMQMRALQDENEAIGDQLLRLKVTRMQRMEIDKQNMEKIQQAQLLTKKAESLRQHISKQHSELAKERIKAFRISFELEELRKKTACKLQELMALCPEVATVVKSLQRDQPLDEAFLSSLHGTVVEVKVKNDERLLEMKFDRDNMKKTCTALENDVAELKRAEDKLEKELENMLKNHEVVVTEARERISSLRCQLKELREDPIFQGKEDYEKLESELLAKLDEAEIAFCKDILEKNKERMLAIHELKIHFQIFESLFGIGSF</sequence>
<dbReference type="GO" id="GO:0051315">
    <property type="term" value="P:attachment of mitotic spindle microtubules to kinetochore"/>
    <property type="evidence" value="ECO:0007669"/>
    <property type="project" value="UniProtKB-UniRule"/>
</dbReference>
<dbReference type="GO" id="GO:0005634">
    <property type="term" value="C:nucleus"/>
    <property type="evidence" value="ECO:0007669"/>
    <property type="project" value="UniProtKB-SubCell"/>
</dbReference>
<evidence type="ECO:0000313" key="13">
    <source>
        <dbReference type="EMBL" id="KFD57520.1"/>
    </source>
</evidence>
<evidence type="ECO:0000256" key="3">
    <source>
        <dbReference type="ARBA" id="ARBA00022618"/>
    </source>
</evidence>
<evidence type="ECO:0000256" key="6">
    <source>
        <dbReference type="ARBA" id="ARBA00023054"/>
    </source>
</evidence>
<evidence type="ECO:0000256" key="10">
    <source>
        <dbReference type="RuleBase" id="RU368072"/>
    </source>
</evidence>
<organism evidence="13 14">
    <name type="scientific">Trichuris suis</name>
    <name type="common">pig whipworm</name>
    <dbReference type="NCBI Taxonomy" id="68888"/>
    <lineage>
        <taxon>Eukaryota</taxon>
        <taxon>Metazoa</taxon>
        <taxon>Ecdysozoa</taxon>
        <taxon>Nematoda</taxon>
        <taxon>Enoplea</taxon>
        <taxon>Dorylaimia</taxon>
        <taxon>Trichinellida</taxon>
        <taxon>Trichuridae</taxon>
        <taxon>Trichuris</taxon>
    </lineage>
</organism>
<name>A0A085MJX4_9BILA</name>
<reference evidence="13 14" key="1">
    <citation type="journal article" date="2014" name="Nat. Genet.">
        <title>Genome and transcriptome of the porcine whipworm Trichuris suis.</title>
        <authorList>
            <person name="Jex A.R."/>
            <person name="Nejsum P."/>
            <person name="Schwarz E.M."/>
            <person name="Hu L."/>
            <person name="Young N.D."/>
            <person name="Hall R.S."/>
            <person name="Korhonen P.K."/>
            <person name="Liao S."/>
            <person name="Thamsborg S."/>
            <person name="Xia J."/>
            <person name="Xu P."/>
            <person name="Wang S."/>
            <person name="Scheerlinck J.P."/>
            <person name="Hofmann A."/>
            <person name="Sternberg P.W."/>
            <person name="Wang J."/>
            <person name="Gasser R.B."/>
        </authorList>
    </citation>
    <scope>NUCLEOTIDE SEQUENCE [LARGE SCALE GENOMIC DNA]</scope>
    <source>
        <strain evidence="13">DCEP-RM93M</strain>
    </source>
</reference>
<dbReference type="InterPro" id="IPR038273">
    <property type="entry name" value="Ndc80_sf"/>
</dbReference>
<comment type="similarity">
    <text evidence="1 10">Belongs to the NDC80/HEC1 family.</text>
</comment>
<evidence type="ECO:0000256" key="2">
    <source>
        <dbReference type="ARBA" id="ARBA00022454"/>
    </source>
</evidence>
<dbReference type="Gene3D" id="1.10.418.30">
    <property type="entry name" value="Ncd80 complex, Ncd80 subunit"/>
    <property type="match status" value="1"/>
</dbReference>
<keyword evidence="5 10" id="KW-0995">Kinetochore</keyword>
<accession>A0A085MJX4</accession>
<dbReference type="GO" id="GO:0031262">
    <property type="term" value="C:Ndc80 complex"/>
    <property type="evidence" value="ECO:0007669"/>
    <property type="project" value="UniProtKB-UniRule"/>
</dbReference>
<comment type="function">
    <text evidence="10">Acts as a component of the essential kinetochore-associated NDC80 complex, which is required for chromosome segregation and spindle checkpoint activity.</text>
</comment>
<evidence type="ECO:0000256" key="7">
    <source>
        <dbReference type="ARBA" id="ARBA00023242"/>
    </source>
</evidence>
<proteinExistence type="inferred from homology"/>
<evidence type="ECO:0000313" key="14">
    <source>
        <dbReference type="Proteomes" id="UP000030764"/>
    </source>
</evidence>
<evidence type="ECO:0000256" key="8">
    <source>
        <dbReference type="ARBA" id="ARBA00023306"/>
    </source>
</evidence>
<keyword evidence="2 10" id="KW-0158">Chromosome</keyword>
<protein>
    <recommendedName>
        <fullName evidence="10">Kinetochore protein NDC80</fullName>
    </recommendedName>
</protein>
<dbReference type="Proteomes" id="UP000030764">
    <property type="component" value="Unassembled WGS sequence"/>
</dbReference>
<comment type="subunit">
    <text evidence="10">Component of the NDC80 complex.</text>
</comment>
<dbReference type="Pfam" id="PF03801">
    <property type="entry name" value="Ndc80_HEC"/>
    <property type="match status" value="1"/>
</dbReference>
<evidence type="ECO:0000256" key="1">
    <source>
        <dbReference type="ARBA" id="ARBA00007050"/>
    </source>
</evidence>
<keyword evidence="7 10" id="KW-0539">Nucleus</keyword>
<keyword evidence="6 11" id="KW-0175">Coiled coil</keyword>
<dbReference type="AlphaFoldDB" id="A0A085MJX4"/>
<evidence type="ECO:0000256" key="11">
    <source>
        <dbReference type="SAM" id="Coils"/>
    </source>
</evidence>
<feature type="coiled-coil region" evidence="11">
    <location>
        <begin position="206"/>
        <end position="285"/>
    </location>
</feature>
<evidence type="ECO:0000259" key="12">
    <source>
        <dbReference type="Pfam" id="PF03801"/>
    </source>
</evidence>
<evidence type="ECO:0000256" key="9">
    <source>
        <dbReference type="ARBA" id="ARBA00023328"/>
    </source>
</evidence>
<dbReference type="InterPro" id="IPR055260">
    <property type="entry name" value="Ndc80_CH"/>
</dbReference>
<evidence type="ECO:0000256" key="5">
    <source>
        <dbReference type="ARBA" id="ARBA00022838"/>
    </source>
</evidence>
<keyword evidence="8 10" id="KW-0131">Cell cycle</keyword>
<dbReference type="PANTHER" id="PTHR10643">
    <property type="entry name" value="KINETOCHORE PROTEIN NDC80"/>
    <property type="match status" value="1"/>
</dbReference>
<evidence type="ECO:0000256" key="4">
    <source>
        <dbReference type="ARBA" id="ARBA00022776"/>
    </source>
</evidence>
<feature type="coiled-coil region" evidence="11">
    <location>
        <begin position="416"/>
        <end position="501"/>
    </location>
</feature>
<dbReference type="InterPro" id="IPR005550">
    <property type="entry name" value="Kinetochore_Ndc80"/>
</dbReference>
<comment type="subcellular location">
    <subcellularLocation>
        <location evidence="10">Chromosome</location>
        <location evidence="10">Centromere</location>
        <location evidence="10">Kinetochore</location>
    </subcellularLocation>
    <subcellularLocation>
        <location evidence="10">Nucleus</location>
    </subcellularLocation>
</comment>
<dbReference type="EMBL" id="KL363188">
    <property type="protein sequence ID" value="KFD57520.1"/>
    <property type="molecule type" value="Genomic_DNA"/>
</dbReference>
<keyword evidence="3 10" id="KW-0132">Cell division</keyword>
<keyword evidence="4 10" id="KW-0498">Mitosis</keyword>
<feature type="domain" description="Kinetochore protein Ndc80 CH" evidence="12">
    <location>
        <begin position="77"/>
        <end position="161"/>
    </location>
</feature>
<keyword evidence="14" id="KW-1185">Reference proteome</keyword>
<keyword evidence="9 10" id="KW-0137">Centromere</keyword>
<gene>
    <name evidence="13" type="ORF">M513_01623</name>
</gene>
<dbReference type="GO" id="GO:0051301">
    <property type="term" value="P:cell division"/>
    <property type="evidence" value="ECO:0007669"/>
    <property type="project" value="UniProtKB-UniRule"/>
</dbReference>
<dbReference type="PANTHER" id="PTHR10643:SF2">
    <property type="entry name" value="KINETOCHORE PROTEIN NDC80 HOMOLOG"/>
    <property type="match status" value="1"/>
</dbReference>